<dbReference type="InterPro" id="IPR006311">
    <property type="entry name" value="TAT_signal"/>
</dbReference>
<dbReference type="InterPro" id="IPR006680">
    <property type="entry name" value="Amidohydro-rel"/>
</dbReference>
<name>A0ABP9VMN2_9BACT</name>
<dbReference type="PANTHER" id="PTHR35563">
    <property type="entry name" value="BARREL METAL-DEPENDENT HYDROLASE, PUTATIVE (AFU_ORTHOLOGUE AFUA_1G16240)-RELATED"/>
    <property type="match status" value="1"/>
</dbReference>
<dbReference type="PROSITE" id="PS51318">
    <property type="entry name" value="TAT"/>
    <property type="match status" value="1"/>
</dbReference>
<dbReference type="SUPFAM" id="SSF51556">
    <property type="entry name" value="Metallo-dependent hydrolases"/>
    <property type="match status" value="1"/>
</dbReference>
<dbReference type="Gene3D" id="3.20.20.140">
    <property type="entry name" value="Metal-dependent hydrolases"/>
    <property type="match status" value="1"/>
</dbReference>
<sequence length="325" mass="36615">MQDTKLKNDPSTMLSRRTFVGGVMATTAIAAARPTAIASPVDVAESNVPPNWIDAHVHIWSPDTERYPISSQFSESDMRPKSFTADQLFEHCRSAGVQRVVLIQMSFYQYDHAYMLDAMEANPGVFSGVALIDHRRPDLTKRMKSLAQKGMRGFRLHSRGDAKDWVDDPGMDELWRTAAHEGLAVCPLINPDDIPYVDALCKKHPDTTVVVDHFARIGISGKMERDSLDQLCRLARFPNTHVKTSAFYALGKKRAPYDDLIPMIKQVTEHFGPERLMWASDCPFQVEDGHTYEASIALIRDRIDFLSASDKQWLLKGTAEKVFFA</sequence>
<dbReference type="EMBL" id="BAABRO010000001">
    <property type="protein sequence ID" value="GAA5504967.1"/>
    <property type="molecule type" value="Genomic_DNA"/>
</dbReference>
<protein>
    <recommendedName>
        <fullName evidence="1">Amidohydrolase-related domain-containing protein</fullName>
    </recommendedName>
</protein>
<comment type="caution">
    <text evidence="2">The sequence shown here is derived from an EMBL/GenBank/DDBJ whole genome shotgun (WGS) entry which is preliminary data.</text>
</comment>
<gene>
    <name evidence="2" type="ORF">Rcae01_00406</name>
</gene>
<dbReference type="PANTHER" id="PTHR35563:SF2">
    <property type="entry name" value="BARREL METAL-DEPENDENT HYDROLASE, PUTATIVE (AFU_ORTHOLOGUE AFUA_1G16240)-RELATED"/>
    <property type="match status" value="1"/>
</dbReference>
<feature type="domain" description="Amidohydrolase-related" evidence="1">
    <location>
        <begin position="53"/>
        <end position="324"/>
    </location>
</feature>
<keyword evidence="3" id="KW-1185">Reference proteome</keyword>
<proteinExistence type="predicted"/>
<dbReference type="InterPro" id="IPR052358">
    <property type="entry name" value="Aro_Compnd_Degr_Hydrolases"/>
</dbReference>
<evidence type="ECO:0000259" key="1">
    <source>
        <dbReference type="Pfam" id="PF04909"/>
    </source>
</evidence>
<organism evidence="2 3">
    <name type="scientific">Novipirellula caenicola</name>
    <dbReference type="NCBI Taxonomy" id="1536901"/>
    <lineage>
        <taxon>Bacteria</taxon>
        <taxon>Pseudomonadati</taxon>
        <taxon>Planctomycetota</taxon>
        <taxon>Planctomycetia</taxon>
        <taxon>Pirellulales</taxon>
        <taxon>Pirellulaceae</taxon>
        <taxon>Novipirellula</taxon>
    </lineage>
</organism>
<evidence type="ECO:0000313" key="2">
    <source>
        <dbReference type="EMBL" id="GAA5504967.1"/>
    </source>
</evidence>
<dbReference type="Proteomes" id="UP001416858">
    <property type="component" value="Unassembled WGS sequence"/>
</dbReference>
<dbReference type="Pfam" id="PF04909">
    <property type="entry name" value="Amidohydro_2"/>
    <property type="match status" value="1"/>
</dbReference>
<dbReference type="InterPro" id="IPR032466">
    <property type="entry name" value="Metal_Hydrolase"/>
</dbReference>
<evidence type="ECO:0000313" key="3">
    <source>
        <dbReference type="Proteomes" id="UP001416858"/>
    </source>
</evidence>
<reference evidence="2 3" key="1">
    <citation type="submission" date="2024-02" db="EMBL/GenBank/DDBJ databases">
        <title>Rhodopirellula caenicola NBRC 110016.</title>
        <authorList>
            <person name="Ichikawa N."/>
            <person name="Katano-Makiyama Y."/>
            <person name="Hidaka K."/>
        </authorList>
    </citation>
    <scope>NUCLEOTIDE SEQUENCE [LARGE SCALE GENOMIC DNA]</scope>
    <source>
        <strain evidence="2 3">NBRC 110016</strain>
    </source>
</reference>
<accession>A0ABP9VMN2</accession>